<gene>
    <name evidence="1" type="ORF">CCAM_LOCUS31887</name>
</gene>
<dbReference type="OrthoDB" id="10248617at2759"/>
<keyword evidence="2" id="KW-1185">Reference proteome</keyword>
<dbReference type="Proteomes" id="UP000595140">
    <property type="component" value="Unassembled WGS sequence"/>
</dbReference>
<protein>
    <submittedName>
        <fullName evidence="1">Uncharacterized protein</fullName>
    </submittedName>
</protein>
<reference evidence="1 2" key="1">
    <citation type="submission" date="2018-04" db="EMBL/GenBank/DDBJ databases">
        <authorList>
            <person name="Vogel A."/>
        </authorList>
    </citation>
    <scope>NUCLEOTIDE SEQUENCE [LARGE SCALE GENOMIC DNA]</scope>
</reference>
<evidence type="ECO:0000313" key="2">
    <source>
        <dbReference type="Proteomes" id="UP000595140"/>
    </source>
</evidence>
<organism evidence="1 2">
    <name type="scientific">Cuscuta campestris</name>
    <dbReference type="NCBI Taxonomy" id="132261"/>
    <lineage>
        <taxon>Eukaryota</taxon>
        <taxon>Viridiplantae</taxon>
        <taxon>Streptophyta</taxon>
        <taxon>Embryophyta</taxon>
        <taxon>Tracheophyta</taxon>
        <taxon>Spermatophyta</taxon>
        <taxon>Magnoliopsida</taxon>
        <taxon>eudicotyledons</taxon>
        <taxon>Gunneridae</taxon>
        <taxon>Pentapetalae</taxon>
        <taxon>asterids</taxon>
        <taxon>lamiids</taxon>
        <taxon>Solanales</taxon>
        <taxon>Convolvulaceae</taxon>
        <taxon>Cuscuteae</taxon>
        <taxon>Cuscuta</taxon>
        <taxon>Cuscuta subgen. Grammica</taxon>
        <taxon>Cuscuta sect. Cleistogrammica</taxon>
    </lineage>
</organism>
<evidence type="ECO:0000313" key="1">
    <source>
        <dbReference type="EMBL" id="VFQ90111.1"/>
    </source>
</evidence>
<dbReference type="AlphaFoldDB" id="A0A484MMA9"/>
<name>A0A484MMA9_9ASTE</name>
<proteinExistence type="predicted"/>
<dbReference type="EMBL" id="OOIL02003979">
    <property type="protein sequence ID" value="VFQ90111.1"/>
    <property type="molecule type" value="Genomic_DNA"/>
</dbReference>
<accession>A0A484MMA9</accession>
<sequence length="68" mass="7823">MTERLDKSYLVREYLKAKGLVKNQLESFNLFVRGIKDIVLGISEFLRYKDVYVGNPSLNPVDREASDA</sequence>